<reference evidence="1 2" key="1">
    <citation type="journal article" date="2019" name="Sci. Rep.">
        <title>Orb-weaving spider Araneus ventricosus genome elucidates the spidroin gene catalogue.</title>
        <authorList>
            <person name="Kono N."/>
            <person name="Nakamura H."/>
            <person name="Ohtoshi R."/>
            <person name="Moran D.A.P."/>
            <person name="Shinohara A."/>
            <person name="Yoshida Y."/>
            <person name="Fujiwara M."/>
            <person name="Mori M."/>
            <person name="Tomita M."/>
            <person name="Arakawa K."/>
        </authorList>
    </citation>
    <scope>NUCLEOTIDE SEQUENCE [LARGE SCALE GENOMIC DNA]</scope>
</reference>
<dbReference type="AlphaFoldDB" id="A0A4Y2GPH2"/>
<proteinExistence type="predicted"/>
<gene>
    <name evidence="1" type="ORF">AVEN_215398_1</name>
</gene>
<dbReference type="EMBL" id="BGPR01001441">
    <property type="protein sequence ID" value="GBM54024.1"/>
    <property type="molecule type" value="Genomic_DNA"/>
</dbReference>
<name>A0A4Y2GPH2_ARAVE</name>
<protein>
    <submittedName>
        <fullName evidence="1">Uncharacterized protein</fullName>
    </submittedName>
</protein>
<evidence type="ECO:0000313" key="2">
    <source>
        <dbReference type="Proteomes" id="UP000499080"/>
    </source>
</evidence>
<dbReference type="Proteomes" id="UP000499080">
    <property type="component" value="Unassembled WGS sequence"/>
</dbReference>
<accession>A0A4Y2GPH2</accession>
<evidence type="ECO:0000313" key="1">
    <source>
        <dbReference type="EMBL" id="GBM54024.1"/>
    </source>
</evidence>
<comment type="caution">
    <text evidence="1">The sequence shown here is derived from an EMBL/GenBank/DDBJ whole genome shotgun (WGS) entry which is preliminary data.</text>
</comment>
<sequence length="88" mass="10156">MTRSPDAAPLSIRHQRTFDPLPPADLKLPIHEKSALHHLDQRLDPPIEADPFRWVIHEGYKTGPLTYAYFKTRPFQLSDFSTLTPTTF</sequence>
<keyword evidence="2" id="KW-1185">Reference proteome</keyword>
<organism evidence="1 2">
    <name type="scientific">Araneus ventricosus</name>
    <name type="common">Orbweaver spider</name>
    <name type="synonym">Epeira ventricosa</name>
    <dbReference type="NCBI Taxonomy" id="182803"/>
    <lineage>
        <taxon>Eukaryota</taxon>
        <taxon>Metazoa</taxon>
        <taxon>Ecdysozoa</taxon>
        <taxon>Arthropoda</taxon>
        <taxon>Chelicerata</taxon>
        <taxon>Arachnida</taxon>
        <taxon>Araneae</taxon>
        <taxon>Araneomorphae</taxon>
        <taxon>Entelegynae</taxon>
        <taxon>Araneoidea</taxon>
        <taxon>Araneidae</taxon>
        <taxon>Araneus</taxon>
    </lineage>
</organism>